<dbReference type="PANTHER" id="PTHR43881">
    <property type="entry name" value="GAMMA-GLUTAMYLTRANSPEPTIDASE (AFU_ORTHOLOGUE AFUA_4G13580)"/>
    <property type="match status" value="1"/>
</dbReference>
<proteinExistence type="predicted"/>
<dbReference type="InterPro" id="IPR052896">
    <property type="entry name" value="GGT-like_enzyme"/>
</dbReference>
<evidence type="ECO:0008006" key="3">
    <source>
        <dbReference type="Google" id="ProtNLM"/>
    </source>
</evidence>
<keyword evidence="2" id="KW-1185">Reference proteome</keyword>
<sequence>MAATSHPLATLAAVEMLRSGGNAMDAAVCAAAVQAVVEPQSTGIGGDCFVLYCPNGQGEVLAFNGSGRAPAAATAEWYLDRGHDELPESGPHAVTVPGRHRRLVPAARGSRQKGHRRRARTRHTLRLSILQKNPRGMFVGGQQGSTFSPVEGHTVLDDVALFGAAGRRAAPAAATGRHLAHRLAPWPCRLL</sequence>
<protein>
    <recommendedName>
        <fullName evidence="3">Gamma-glutamyltransferase</fullName>
    </recommendedName>
</protein>
<dbReference type="AlphaFoldDB" id="A0A1R3VDH7"/>
<evidence type="ECO:0000313" key="2">
    <source>
        <dbReference type="Proteomes" id="UP000188388"/>
    </source>
</evidence>
<dbReference type="InterPro" id="IPR029055">
    <property type="entry name" value="Ntn_hydrolases_N"/>
</dbReference>
<dbReference type="Pfam" id="PF01019">
    <property type="entry name" value="G_glu_transpept"/>
    <property type="match status" value="1"/>
</dbReference>
<dbReference type="SUPFAM" id="SSF56235">
    <property type="entry name" value="N-terminal nucleophile aminohydrolases (Ntn hydrolases)"/>
    <property type="match status" value="1"/>
</dbReference>
<accession>A0A1R3VDH7</accession>
<dbReference type="STRING" id="1631249.BQ8794_330015"/>
<reference evidence="2" key="1">
    <citation type="submission" date="2017-01" db="EMBL/GenBank/DDBJ databases">
        <authorList>
            <person name="Brunel B."/>
        </authorList>
    </citation>
    <scope>NUCLEOTIDE SEQUENCE [LARGE SCALE GENOMIC DNA]</scope>
</reference>
<evidence type="ECO:0000313" key="1">
    <source>
        <dbReference type="EMBL" id="SIT57304.1"/>
    </source>
</evidence>
<name>A0A1R3VDH7_9HYPH</name>
<dbReference type="EMBL" id="FTPD01000027">
    <property type="protein sequence ID" value="SIT57304.1"/>
    <property type="molecule type" value="Genomic_DNA"/>
</dbReference>
<dbReference type="Proteomes" id="UP000188388">
    <property type="component" value="Unassembled WGS sequence"/>
</dbReference>
<dbReference type="PANTHER" id="PTHR43881:SF1">
    <property type="entry name" value="GAMMA-GLUTAMYLTRANSPEPTIDASE (AFU_ORTHOLOGUE AFUA_4G13580)"/>
    <property type="match status" value="1"/>
</dbReference>
<gene>
    <name evidence="1" type="ORF">BQ8794_330015</name>
</gene>
<organism evidence="1 2">
    <name type="scientific">Mesorhizobium prunaredense</name>
    <dbReference type="NCBI Taxonomy" id="1631249"/>
    <lineage>
        <taxon>Bacteria</taxon>
        <taxon>Pseudomonadati</taxon>
        <taxon>Pseudomonadota</taxon>
        <taxon>Alphaproteobacteria</taxon>
        <taxon>Hyphomicrobiales</taxon>
        <taxon>Phyllobacteriaceae</taxon>
        <taxon>Mesorhizobium</taxon>
    </lineage>
</organism>